<dbReference type="GO" id="GO:0016020">
    <property type="term" value="C:membrane"/>
    <property type="evidence" value="ECO:0007669"/>
    <property type="project" value="InterPro"/>
</dbReference>
<dbReference type="PROSITE" id="PS51257">
    <property type="entry name" value="PROKAR_LIPOPROTEIN"/>
    <property type="match status" value="1"/>
</dbReference>
<proteinExistence type="predicted"/>
<dbReference type="PANTHER" id="PTHR30203">
    <property type="entry name" value="OUTER MEMBRANE CATION EFFLUX PROTEIN"/>
    <property type="match status" value="1"/>
</dbReference>
<dbReference type="Pfam" id="PF02321">
    <property type="entry name" value="OEP"/>
    <property type="match status" value="2"/>
</dbReference>
<dbReference type="Gene3D" id="2.20.200.10">
    <property type="entry name" value="Outer membrane efflux proteins (OEP)"/>
    <property type="match status" value="1"/>
</dbReference>
<dbReference type="GO" id="GO:0015562">
    <property type="term" value="F:efflux transmembrane transporter activity"/>
    <property type="evidence" value="ECO:0007669"/>
    <property type="project" value="InterPro"/>
</dbReference>
<dbReference type="AlphaFoldDB" id="A0A160TJN6"/>
<name>A0A160TJN6_9ZZZZ</name>
<dbReference type="InterPro" id="IPR010131">
    <property type="entry name" value="MdtP/NodT-like"/>
</dbReference>
<organism evidence="1">
    <name type="scientific">hydrothermal vent metagenome</name>
    <dbReference type="NCBI Taxonomy" id="652676"/>
    <lineage>
        <taxon>unclassified sequences</taxon>
        <taxon>metagenomes</taxon>
        <taxon>ecological metagenomes</taxon>
    </lineage>
</organism>
<gene>
    <name evidence="1" type="ORF">MGWOODY_Smn2782</name>
</gene>
<dbReference type="EMBL" id="CZQE01000241">
    <property type="protein sequence ID" value="CUS45320.1"/>
    <property type="molecule type" value="Genomic_DNA"/>
</dbReference>
<dbReference type="NCBIfam" id="TIGR01845">
    <property type="entry name" value="outer_NodT"/>
    <property type="match status" value="1"/>
</dbReference>
<dbReference type="SUPFAM" id="SSF56954">
    <property type="entry name" value="Outer membrane efflux proteins (OEP)"/>
    <property type="match status" value="1"/>
</dbReference>
<accession>A0A160TJN6</accession>
<evidence type="ECO:0000313" key="1">
    <source>
        <dbReference type="EMBL" id="CUS45320.1"/>
    </source>
</evidence>
<sequence length="464" mass="48553">MKRLLSLLPALLAAGCVAGPNYRVPPTAIAQRPEAAVPFPGQKEAKATAEDLPAHWWRLYGDARLDSYVAEALAANTDLRAAEANLRRATAIVRETEAGRTVTTAASGQALGARVRGPSAGMPGTFSYALGFDVGYPLDLAGGIRRGMEAANARAEATLAARDHVRVVVAAAVTRSYARICTANVSLAAARRVAAIQQSTLDVAIRLARGGRGTRFDIDRARTAAYAANAAIPDILAERQAALLELTALIGRTPAEYPRDVESCSAIPSIPHPIPVGDGAMLLRRRPDIRMAERDLAAATAEIGIQEAELYPKVSLGGSAGTAGPASKLLAPSSFGFSLGPLLSWSFPNRKVAHARIDQAGADAEASLARFDGSVLLALQQTETALSAYARARDRLTDLELAAGAAGKASADAEKLQRFGRTPFLDVLNAQASYAGTEASLSAARASLVDRQIALFLTLGGGWE</sequence>
<dbReference type="InterPro" id="IPR003423">
    <property type="entry name" value="OMP_efflux"/>
</dbReference>
<dbReference type="PANTHER" id="PTHR30203:SF21">
    <property type="entry name" value="OUTER MEMBRANE COMPONENT OF MULTIDRUG EFFLUX PUMP-RELATED"/>
    <property type="match status" value="1"/>
</dbReference>
<protein>
    <submittedName>
        <fullName evidence="1">Outer membrane component of tripartite multidrug resistance system</fullName>
    </submittedName>
</protein>
<dbReference type="Gene3D" id="1.20.1600.10">
    <property type="entry name" value="Outer membrane efflux proteins (OEP)"/>
    <property type="match status" value="1"/>
</dbReference>
<reference evidence="1" key="1">
    <citation type="submission" date="2015-10" db="EMBL/GenBank/DDBJ databases">
        <authorList>
            <person name="Gilbert D.G."/>
        </authorList>
    </citation>
    <scope>NUCLEOTIDE SEQUENCE</scope>
</reference>